<comment type="subcellular location">
    <subcellularLocation>
        <location evidence="1">Membrane</location>
        <topology evidence="1">Multi-pass membrane protein</topology>
    </subcellularLocation>
</comment>
<dbReference type="PANTHER" id="PTHR10556">
    <property type="entry name" value="3-OXO-5-ALPHA-STEROID 4-DEHYDROGENASE"/>
    <property type="match status" value="1"/>
</dbReference>
<dbReference type="GO" id="GO:0016627">
    <property type="term" value="F:oxidoreductase activity, acting on the CH-CH group of donors"/>
    <property type="evidence" value="ECO:0007669"/>
    <property type="project" value="InterPro"/>
</dbReference>
<feature type="transmembrane region" description="Helical" evidence="6">
    <location>
        <begin position="159"/>
        <end position="177"/>
    </location>
</feature>
<organism evidence="8 9">
    <name type="scientific">Ambrosia artemisiifolia</name>
    <name type="common">Common ragweed</name>
    <dbReference type="NCBI Taxonomy" id="4212"/>
    <lineage>
        <taxon>Eukaryota</taxon>
        <taxon>Viridiplantae</taxon>
        <taxon>Streptophyta</taxon>
        <taxon>Embryophyta</taxon>
        <taxon>Tracheophyta</taxon>
        <taxon>Spermatophyta</taxon>
        <taxon>Magnoliopsida</taxon>
        <taxon>eudicotyledons</taxon>
        <taxon>Gunneridae</taxon>
        <taxon>Pentapetalae</taxon>
        <taxon>asterids</taxon>
        <taxon>campanulids</taxon>
        <taxon>Asterales</taxon>
        <taxon>Asteraceae</taxon>
        <taxon>Asteroideae</taxon>
        <taxon>Heliantheae alliance</taxon>
        <taxon>Heliantheae</taxon>
        <taxon>Ambrosia</taxon>
    </lineage>
</organism>
<evidence type="ECO:0000259" key="7">
    <source>
        <dbReference type="Pfam" id="PF02544"/>
    </source>
</evidence>
<feature type="domain" description="3-oxo-5-alpha-steroid 4-dehydrogenase C-terminal" evidence="7">
    <location>
        <begin position="147"/>
        <end position="269"/>
    </location>
</feature>
<evidence type="ECO:0000256" key="1">
    <source>
        <dbReference type="ARBA" id="ARBA00004141"/>
    </source>
</evidence>
<feature type="transmembrane region" description="Helical" evidence="6">
    <location>
        <begin position="224"/>
        <end position="240"/>
    </location>
</feature>
<dbReference type="Pfam" id="PF02544">
    <property type="entry name" value="Steroid_dh"/>
    <property type="match status" value="1"/>
</dbReference>
<keyword evidence="3 6" id="KW-0812">Transmembrane</keyword>
<comment type="similarity">
    <text evidence="2">Belongs to the steroid 5-alpha reductase family.</text>
</comment>
<dbReference type="EMBL" id="JAMZMK010006324">
    <property type="protein sequence ID" value="KAI7749577.1"/>
    <property type="molecule type" value="Genomic_DNA"/>
</dbReference>
<dbReference type="PANTHER" id="PTHR10556:SF35">
    <property type="entry name" value="3-OXO-5-ALPHA-STEROID 4-DEHYDROGENASE FAMILY PROTEIN"/>
    <property type="match status" value="1"/>
</dbReference>
<keyword evidence="4 6" id="KW-1133">Transmembrane helix</keyword>
<evidence type="ECO:0000256" key="4">
    <source>
        <dbReference type="ARBA" id="ARBA00022989"/>
    </source>
</evidence>
<dbReference type="InterPro" id="IPR039357">
    <property type="entry name" value="SRD5A/TECR"/>
</dbReference>
<feature type="transmembrane region" description="Helical" evidence="6">
    <location>
        <begin position="128"/>
        <end position="147"/>
    </location>
</feature>
<dbReference type="GO" id="GO:0016020">
    <property type="term" value="C:membrane"/>
    <property type="evidence" value="ECO:0007669"/>
    <property type="project" value="UniProtKB-SubCell"/>
</dbReference>
<evidence type="ECO:0000256" key="3">
    <source>
        <dbReference type="ARBA" id="ARBA00022692"/>
    </source>
</evidence>
<accession>A0AAD5GNL4</accession>
<dbReference type="FunFam" id="1.20.120.1630:FF:000017">
    <property type="entry name" value="3-oxo-5-alpha-steroid 4-dehydrogenase family protein"/>
    <property type="match status" value="1"/>
</dbReference>
<evidence type="ECO:0000256" key="2">
    <source>
        <dbReference type="ARBA" id="ARBA00007742"/>
    </source>
</evidence>
<feature type="transmembrane region" description="Helical" evidence="6">
    <location>
        <begin position="71"/>
        <end position="89"/>
    </location>
</feature>
<dbReference type="InterPro" id="IPR001104">
    <property type="entry name" value="3-oxo-5_a-steroid_4-DH_C"/>
</dbReference>
<evidence type="ECO:0000256" key="6">
    <source>
        <dbReference type="SAM" id="Phobius"/>
    </source>
</evidence>
<protein>
    <recommendedName>
        <fullName evidence="7">3-oxo-5-alpha-steroid 4-dehydrogenase C-terminal domain-containing protein</fullName>
    </recommendedName>
</protein>
<dbReference type="GO" id="GO:0006629">
    <property type="term" value="P:lipid metabolic process"/>
    <property type="evidence" value="ECO:0007669"/>
    <property type="project" value="InterPro"/>
</dbReference>
<proteinExistence type="inferred from homology"/>
<comment type="caution">
    <text evidence="8">The sequence shown here is derived from an EMBL/GenBank/DDBJ whole genome shotgun (WGS) entry which is preliminary data.</text>
</comment>
<dbReference type="Proteomes" id="UP001206925">
    <property type="component" value="Unassembled WGS sequence"/>
</dbReference>
<evidence type="ECO:0000313" key="9">
    <source>
        <dbReference type="Proteomes" id="UP001206925"/>
    </source>
</evidence>
<evidence type="ECO:0000256" key="5">
    <source>
        <dbReference type="ARBA" id="ARBA00023136"/>
    </source>
</evidence>
<feature type="transmembrane region" description="Helical" evidence="6">
    <location>
        <begin position="20"/>
        <end position="38"/>
    </location>
</feature>
<evidence type="ECO:0000313" key="8">
    <source>
        <dbReference type="EMBL" id="KAI7749577.1"/>
    </source>
</evidence>
<name>A0AAD5GNL4_AMBAR</name>
<reference evidence="8" key="1">
    <citation type="submission" date="2022-06" db="EMBL/GenBank/DDBJ databases">
        <title>Uncovering the hologenomic basis of an extraordinary plant invasion.</title>
        <authorList>
            <person name="Bieker V.C."/>
            <person name="Martin M.D."/>
            <person name="Gilbert T."/>
            <person name="Hodgins K."/>
            <person name="Battlay P."/>
            <person name="Petersen B."/>
            <person name="Wilson J."/>
        </authorList>
    </citation>
    <scope>NUCLEOTIDE SEQUENCE</scope>
    <source>
        <strain evidence="8">AA19_3_7</strain>
        <tissue evidence="8">Leaf</tissue>
    </source>
</reference>
<keyword evidence="9" id="KW-1185">Reference proteome</keyword>
<sequence length="269" mass="30324">MVMTPSIFLNFLFPPPPSSFVTTMSVIGISSLTCAGYLESKGMHMRYSKFVNEGVTKIKSEIKFSSRTGMLLFYTPAFLGGLSSFHVFPNHDLRFMLLASALTVHFLKRVLEVLFLHKYSGSIGLESAIVVILSYTLSTVTMIYAQYLSRDFPNPQVDLKYVGVGLFLIGITGNFYHHYLLANLRKEGDKEYKIPKGGLFDLVICPHYLFEIIGYVGVACISQTAYAFAFTLGTVFYLMGRSHATREWYLTKFGDSFPKDVKAFIPYVF</sequence>
<keyword evidence="5 6" id="KW-0472">Membrane</keyword>
<dbReference type="AlphaFoldDB" id="A0AAD5GNL4"/>
<dbReference type="PROSITE" id="PS50244">
    <property type="entry name" value="S5A_REDUCTASE"/>
    <property type="match status" value="1"/>
</dbReference>
<gene>
    <name evidence="8" type="ORF">M8C21_021879</name>
</gene>
<dbReference type="Gene3D" id="1.20.120.1630">
    <property type="match status" value="1"/>
</dbReference>